<keyword evidence="3" id="KW-1185">Reference proteome</keyword>
<dbReference type="PANTHER" id="PTHR48449:SF1">
    <property type="entry name" value="DUF1985 DOMAIN-CONTAINING PROTEIN"/>
    <property type="match status" value="1"/>
</dbReference>
<feature type="region of interest" description="Disordered" evidence="1">
    <location>
        <begin position="207"/>
        <end position="304"/>
    </location>
</feature>
<dbReference type="Gramene" id="OE9A016078T1">
    <property type="protein sequence ID" value="OE9A016078C1"/>
    <property type="gene ID" value="OE9A016078"/>
</dbReference>
<proteinExistence type="predicted"/>
<gene>
    <name evidence="2" type="ORF">OLEA9_A016078</name>
</gene>
<feature type="region of interest" description="Disordered" evidence="1">
    <location>
        <begin position="328"/>
        <end position="442"/>
    </location>
</feature>
<evidence type="ECO:0000313" key="2">
    <source>
        <dbReference type="EMBL" id="CAA3012833.1"/>
    </source>
</evidence>
<feature type="compositionally biased region" description="Basic and acidic residues" evidence="1">
    <location>
        <begin position="408"/>
        <end position="418"/>
    </location>
</feature>
<feature type="compositionally biased region" description="Polar residues" evidence="1">
    <location>
        <begin position="279"/>
        <end position="304"/>
    </location>
</feature>
<feature type="compositionally biased region" description="Acidic residues" evidence="1">
    <location>
        <begin position="234"/>
        <end position="247"/>
    </location>
</feature>
<sequence>MDFEYLVPKNERLRAHISQRSNLRYVKTVFEHFDDRQRMDFCNSCLWFLSEVQDLQFSAQLIQQLVFRCIRTEKACEIWFKVQGHLARFGLQEYALVTNLMCGPLPGDAAMDRVLSRLSHCHADLGIRDNARNRGSICSAIGSSIPTASELDVYQTAAATDLHVSVTLRHIEAELGQLYISTLLLFEDRTVPALDDVARDIIPSQLHSEPLASGGNVGNSRGECALVSSGGGSGDDEESGDSDDQGAGEETGGNKSGNDNGKASDEGDSGDNEDDHTRTPQTGTYSTPPMHRSTSPGHAPSTSYVRQGSLLHGMCTTLSKRGICDLDENGGKTDPVPKCVEPQVHGRGFSTLPVDHDEDMDKEMQERNDGAGMEFEPTMNDDDDEVASHGSGKREDDRVASPTGVAEAEGKWMRHEFRTSGSGNRQDKPIASASGVAEVDGK</sequence>
<protein>
    <submittedName>
        <fullName evidence="2">Uncharacterized protein</fullName>
    </submittedName>
</protein>
<dbReference type="EMBL" id="CACTIH010007413">
    <property type="protein sequence ID" value="CAA3012833.1"/>
    <property type="molecule type" value="Genomic_DNA"/>
</dbReference>
<dbReference type="Proteomes" id="UP000594638">
    <property type="component" value="Unassembled WGS sequence"/>
</dbReference>
<organism evidence="2 3">
    <name type="scientific">Olea europaea subsp. europaea</name>
    <dbReference type="NCBI Taxonomy" id="158383"/>
    <lineage>
        <taxon>Eukaryota</taxon>
        <taxon>Viridiplantae</taxon>
        <taxon>Streptophyta</taxon>
        <taxon>Embryophyta</taxon>
        <taxon>Tracheophyta</taxon>
        <taxon>Spermatophyta</taxon>
        <taxon>Magnoliopsida</taxon>
        <taxon>eudicotyledons</taxon>
        <taxon>Gunneridae</taxon>
        <taxon>Pentapetalae</taxon>
        <taxon>asterids</taxon>
        <taxon>lamiids</taxon>
        <taxon>Lamiales</taxon>
        <taxon>Oleaceae</taxon>
        <taxon>Oleeae</taxon>
        <taxon>Olea</taxon>
    </lineage>
</organism>
<comment type="caution">
    <text evidence="2">The sequence shown here is derived from an EMBL/GenBank/DDBJ whole genome shotgun (WGS) entry which is preliminary data.</text>
</comment>
<dbReference type="PANTHER" id="PTHR48449">
    <property type="entry name" value="DUF1985 DOMAIN-CONTAINING PROTEIN"/>
    <property type="match status" value="1"/>
</dbReference>
<evidence type="ECO:0000256" key="1">
    <source>
        <dbReference type="SAM" id="MobiDB-lite"/>
    </source>
</evidence>
<dbReference type="AlphaFoldDB" id="A0A8S0U8C3"/>
<name>A0A8S0U8C3_OLEEU</name>
<evidence type="ECO:0000313" key="3">
    <source>
        <dbReference type="Proteomes" id="UP000594638"/>
    </source>
</evidence>
<reference evidence="2 3" key="1">
    <citation type="submission" date="2019-12" db="EMBL/GenBank/DDBJ databases">
        <authorList>
            <person name="Alioto T."/>
            <person name="Alioto T."/>
            <person name="Gomez Garrido J."/>
        </authorList>
    </citation>
    <scope>NUCLEOTIDE SEQUENCE [LARGE SCALE GENOMIC DNA]</scope>
</reference>
<accession>A0A8S0U8C3</accession>